<dbReference type="Proteomes" id="UP000482960">
    <property type="component" value="Unassembled WGS sequence"/>
</dbReference>
<organism evidence="2 3">
    <name type="scientific">Phytohabitans rumicis</name>
    <dbReference type="NCBI Taxonomy" id="1076125"/>
    <lineage>
        <taxon>Bacteria</taxon>
        <taxon>Bacillati</taxon>
        <taxon>Actinomycetota</taxon>
        <taxon>Actinomycetes</taxon>
        <taxon>Micromonosporales</taxon>
        <taxon>Micromonosporaceae</taxon>
    </lineage>
</organism>
<accession>A0A6V8KVC4</accession>
<dbReference type="RefSeq" id="WP_173073277.1">
    <property type="nucleotide sequence ID" value="NZ_BAABJB010000044.1"/>
</dbReference>
<evidence type="ECO:0000313" key="3">
    <source>
        <dbReference type="Proteomes" id="UP000482960"/>
    </source>
</evidence>
<reference evidence="2 3" key="2">
    <citation type="submission" date="2020-03" db="EMBL/GenBank/DDBJ databases">
        <authorList>
            <person name="Ichikawa N."/>
            <person name="Kimura A."/>
            <person name="Kitahashi Y."/>
            <person name="Uohara A."/>
        </authorList>
    </citation>
    <scope>NUCLEOTIDE SEQUENCE [LARGE SCALE GENOMIC DNA]</scope>
    <source>
        <strain evidence="2 3">NBRC 108638</strain>
    </source>
</reference>
<reference evidence="2 3" key="1">
    <citation type="submission" date="2020-03" db="EMBL/GenBank/DDBJ databases">
        <title>Whole genome shotgun sequence of Phytohabitans rumicis NBRC 108638.</title>
        <authorList>
            <person name="Komaki H."/>
            <person name="Tamura T."/>
        </authorList>
    </citation>
    <scope>NUCLEOTIDE SEQUENCE [LARGE SCALE GENOMIC DNA]</scope>
    <source>
        <strain evidence="2 3">NBRC 108638</strain>
    </source>
</reference>
<evidence type="ECO:0000313" key="2">
    <source>
        <dbReference type="EMBL" id="GFJ86668.1"/>
    </source>
</evidence>
<feature type="region of interest" description="Disordered" evidence="1">
    <location>
        <begin position="541"/>
        <end position="564"/>
    </location>
</feature>
<protein>
    <submittedName>
        <fullName evidence="2">Uncharacterized protein</fullName>
    </submittedName>
</protein>
<gene>
    <name evidence="2" type="ORF">Prum_003100</name>
</gene>
<evidence type="ECO:0000256" key="1">
    <source>
        <dbReference type="SAM" id="MobiDB-lite"/>
    </source>
</evidence>
<dbReference type="AlphaFoldDB" id="A0A6V8KVC4"/>
<sequence length="564" mass="59134">MASITSWQRLEPVPRDPAMPGLAGRVADPLWMLARQWQVGELTGEDTGSPVRVDLTVEIAHLSRYRPGVPDGIAGSPLDRTLPLEAVVEAEPPAPPGDQRAAAVAGARLLALLGPLAVQVRTGLLAAHAIDPPPAYADPAVGRRAELLRRQVPDGHKLHAALAAAHKAGDVTTALPGLDRRDQAALAAAATAATGWLDWYATRAVPAGGTPPAWRPDRLEYELSVAAAGATSADERVLVANDHDGGRLDWWSFELHQGATLGANRDAAPDEVTSSTLPAGLVLTGLPASRFWEFEAGEVNLDAVSAAPEDLGRLLLTEFAVAYGNDFFLVPVEVDAGSVASVRGLTVRNTFGETIPIPTAADADRTAGRAPFRLFQPTVGAGGTPGGAVPLLILVPGAAPGLEGEPVEEVLLARDEMANVAWAVERRVPGPDGRAAERAEALHRATPQTPIADGSPHAPSLHYQLATGVPANWLPLLPHPTAASGAARPVLRLRGPTPTGRLLTPGTEIHAERLGRTGVTLHRRAERARAGDGRTVVWMSRRRATGRGESSSGLRFDQLSADAD</sequence>
<keyword evidence="3" id="KW-1185">Reference proteome</keyword>
<dbReference type="EMBL" id="BLPG01000001">
    <property type="protein sequence ID" value="GFJ86668.1"/>
    <property type="molecule type" value="Genomic_DNA"/>
</dbReference>
<comment type="caution">
    <text evidence="2">The sequence shown here is derived from an EMBL/GenBank/DDBJ whole genome shotgun (WGS) entry which is preliminary data.</text>
</comment>
<proteinExistence type="predicted"/>
<name>A0A6V8KVC4_9ACTN</name>